<dbReference type="RefSeq" id="WP_263038883.1">
    <property type="nucleotide sequence ID" value="NZ_JAOTPL010000026.1"/>
</dbReference>
<reference evidence="1" key="1">
    <citation type="submission" date="2022-10" db="EMBL/GenBank/DDBJ databases">
        <authorList>
            <person name="Kim H.S."/>
            <person name="Kim J.-S."/>
            <person name="Suh M.K."/>
            <person name="Eom M.K."/>
            <person name="Lee J.-S."/>
        </authorList>
    </citation>
    <scope>NUCLEOTIDE SEQUENCE</scope>
    <source>
        <strain evidence="1">LIP-5</strain>
    </source>
</reference>
<dbReference type="Proteomes" id="UP001209317">
    <property type="component" value="Unassembled WGS sequence"/>
</dbReference>
<evidence type="ECO:0000313" key="2">
    <source>
        <dbReference type="Proteomes" id="UP001209317"/>
    </source>
</evidence>
<gene>
    <name evidence="1" type="ORF">OD355_12790</name>
</gene>
<protein>
    <submittedName>
        <fullName evidence="1">Uncharacterized protein</fullName>
    </submittedName>
</protein>
<keyword evidence="2" id="KW-1185">Reference proteome</keyword>
<name>A0AAE3INL6_9BACT</name>
<proteinExistence type="predicted"/>
<organism evidence="1 2">
    <name type="scientific">Haoranjiania flava</name>
    <dbReference type="NCBI Taxonomy" id="1856322"/>
    <lineage>
        <taxon>Bacteria</taxon>
        <taxon>Pseudomonadati</taxon>
        <taxon>Bacteroidota</taxon>
        <taxon>Chitinophagia</taxon>
        <taxon>Chitinophagales</taxon>
        <taxon>Chitinophagaceae</taxon>
        <taxon>Haoranjiania</taxon>
    </lineage>
</organism>
<dbReference type="AlphaFoldDB" id="A0AAE3INL6"/>
<dbReference type="EMBL" id="JAOTPL010000026">
    <property type="protein sequence ID" value="MCU7695395.1"/>
    <property type="molecule type" value="Genomic_DNA"/>
</dbReference>
<evidence type="ECO:0000313" key="1">
    <source>
        <dbReference type="EMBL" id="MCU7695395.1"/>
    </source>
</evidence>
<sequence>MSKKSIKKSLDAGAYLLEKQVNVFSDAALKDEYFSLLKNIFGVSSLAVKIYNYAQTATKLDDYVILKEAEIAAALNIKNNDKISKAIKELLSSELITPAPSKELYCLATDKPFNEEKHNEILLTISIKKVSAIQEDLEPEAIKAKSPSRKFEDLKEYLRLDFGYTDKDIKELEEVFTQEGLTKEKFFGKVEEWKKSMRADITIAQKRNYISACLLNEEWK</sequence>
<accession>A0AAE3INL6</accession>
<comment type="caution">
    <text evidence="1">The sequence shown here is derived from an EMBL/GenBank/DDBJ whole genome shotgun (WGS) entry which is preliminary data.</text>
</comment>